<dbReference type="AlphaFoldDB" id="A0ABD1TVT5"/>
<protein>
    <submittedName>
        <fullName evidence="1">CCR4-associated factor</fullName>
    </submittedName>
</protein>
<dbReference type="InterPro" id="IPR036397">
    <property type="entry name" value="RNaseH_sf"/>
</dbReference>
<reference evidence="2" key="1">
    <citation type="submission" date="2024-07" db="EMBL/GenBank/DDBJ databases">
        <title>Two chromosome-level genome assemblies of Korean endemic species Abeliophyllum distichum and Forsythia ovata (Oleaceae).</title>
        <authorList>
            <person name="Jang H."/>
        </authorList>
    </citation>
    <scope>NUCLEOTIDE SEQUENCE [LARGE SCALE GENOMIC DNA]</scope>
</reference>
<keyword evidence="2" id="KW-1185">Reference proteome</keyword>
<evidence type="ECO:0000313" key="2">
    <source>
        <dbReference type="Proteomes" id="UP001604336"/>
    </source>
</evidence>
<dbReference type="InterPro" id="IPR039637">
    <property type="entry name" value="CNOT7/CNOT8/Pop2"/>
</dbReference>
<comment type="caution">
    <text evidence="1">The sequence shown here is derived from an EMBL/GenBank/DDBJ whole genome shotgun (WGS) entry which is preliminary data.</text>
</comment>
<sequence length="112" mass="12972">MLPTLPSRAHMTSAISSRPSLEKLSLEHTKKFLNLFTVYYGNQVYDVKHLMKFYHRLHRGLSRAATSLGLERVVGKCHQAASNSLLTWVKSSVTKFELMHFFLPLCRYFELI</sequence>
<dbReference type="Proteomes" id="UP001604336">
    <property type="component" value="Unassembled WGS sequence"/>
</dbReference>
<accession>A0ABD1TVT5</accession>
<dbReference type="PANTHER" id="PTHR10797">
    <property type="entry name" value="CCR4-NOT TRANSCRIPTION COMPLEX SUBUNIT"/>
    <property type="match status" value="1"/>
</dbReference>
<evidence type="ECO:0000313" key="1">
    <source>
        <dbReference type="EMBL" id="KAL2516842.1"/>
    </source>
</evidence>
<gene>
    <name evidence="1" type="ORF">Adt_13089</name>
</gene>
<name>A0ABD1TVT5_9LAMI</name>
<dbReference type="Gene3D" id="3.30.420.10">
    <property type="entry name" value="Ribonuclease H-like superfamily/Ribonuclease H"/>
    <property type="match status" value="1"/>
</dbReference>
<organism evidence="1 2">
    <name type="scientific">Abeliophyllum distichum</name>
    <dbReference type="NCBI Taxonomy" id="126358"/>
    <lineage>
        <taxon>Eukaryota</taxon>
        <taxon>Viridiplantae</taxon>
        <taxon>Streptophyta</taxon>
        <taxon>Embryophyta</taxon>
        <taxon>Tracheophyta</taxon>
        <taxon>Spermatophyta</taxon>
        <taxon>Magnoliopsida</taxon>
        <taxon>eudicotyledons</taxon>
        <taxon>Gunneridae</taxon>
        <taxon>Pentapetalae</taxon>
        <taxon>asterids</taxon>
        <taxon>lamiids</taxon>
        <taxon>Lamiales</taxon>
        <taxon>Oleaceae</taxon>
        <taxon>Forsythieae</taxon>
        <taxon>Abeliophyllum</taxon>
    </lineage>
</organism>
<dbReference type="EMBL" id="JBFOLK010000004">
    <property type="protein sequence ID" value="KAL2516842.1"/>
    <property type="molecule type" value="Genomic_DNA"/>
</dbReference>
<dbReference type="SUPFAM" id="SSF53098">
    <property type="entry name" value="Ribonuclease H-like"/>
    <property type="match status" value="1"/>
</dbReference>
<proteinExistence type="predicted"/>
<dbReference type="InterPro" id="IPR012337">
    <property type="entry name" value="RNaseH-like_sf"/>
</dbReference>